<evidence type="ECO:0000256" key="4">
    <source>
        <dbReference type="ARBA" id="ARBA00022989"/>
    </source>
</evidence>
<dbReference type="Pfam" id="PF13899">
    <property type="entry name" value="Thioredoxin_7"/>
    <property type="match status" value="1"/>
</dbReference>
<feature type="signal peptide" evidence="8">
    <location>
        <begin position="1"/>
        <end position="17"/>
    </location>
</feature>
<feature type="transmembrane region" description="Helical" evidence="7">
    <location>
        <begin position="551"/>
        <end position="570"/>
    </location>
</feature>
<dbReference type="GO" id="GO:0015035">
    <property type="term" value="F:protein-disulfide reductase activity"/>
    <property type="evidence" value="ECO:0007669"/>
    <property type="project" value="TreeGrafter"/>
</dbReference>
<evidence type="ECO:0000313" key="12">
    <source>
        <dbReference type="Proteomes" id="UP000664417"/>
    </source>
</evidence>
<dbReference type="SUPFAM" id="SSF52833">
    <property type="entry name" value="Thioredoxin-like"/>
    <property type="match status" value="1"/>
</dbReference>
<feature type="transmembrane region" description="Helical" evidence="7">
    <location>
        <begin position="521"/>
        <end position="539"/>
    </location>
</feature>
<dbReference type="GO" id="GO:0017004">
    <property type="term" value="P:cytochrome complex assembly"/>
    <property type="evidence" value="ECO:0007669"/>
    <property type="project" value="UniProtKB-KW"/>
</dbReference>
<dbReference type="RefSeq" id="WP_207857835.1">
    <property type="nucleotide sequence ID" value="NZ_JAFREP010000005.1"/>
</dbReference>
<keyword evidence="4 7" id="KW-1133">Transmembrane helix</keyword>
<evidence type="ECO:0000256" key="6">
    <source>
        <dbReference type="ARBA" id="ARBA00023284"/>
    </source>
</evidence>
<dbReference type="Proteomes" id="UP000664417">
    <property type="component" value="Unassembled WGS sequence"/>
</dbReference>
<evidence type="ECO:0000256" key="8">
    <source>
        <dbReference type="SAM" id="SignalP"/>
    </source>
</evidence>
<feature type="transmembrane region" description="Helical" evidence="7">
    <location>
        <begin position="452"/>
        <end position="475"/>
    </location>
</feature>
<evidence type="ECO:0000259" key="10">
    <source>
        <dbReference type="Pfam" id="PF11412"/>
    </source>
</evidence>
<feature type="transmembrane region" description="Helical" evidence="7">
    <location>
        <begin position="293"/>
        <end position="319"/>
    </location>
</feature>
<keyword evidence="2 7" id="KW-0812">Transmembrane</keyword>
<dbReference type="InterPro" id="IPR035671">
    <property type="entry name" value="DsbD_gamma"/>
</dbReference>
<dbReference type="InterPro" id="IPR028250">
    <property type="entry name" value="DsbDN"/>
</dbReference>
<keyword evidence="6" id="KW-0676">Redox-active center</keyword>
<evidence type="ECO:0000256" key="2">
    <source>
        <dbReference type="ARBA" id="ARBA00022692"/>
    </source>
</evidence>
<comment type="subcellular location">
    <subcellularLocation>
        <location evidence="1">Membrane</location>
        <topology evidence="1">Multi-pass membrane protein</topology>
    </subcellularLocation>
</comment>
<dbReference type="InterPro" id="IPR017937">
    <property type="entry name" value="Thioredoxin_CS"/>
</dbReference>
<dbReference type="PANTHER" id="PTHR32234:SF3">
    <property type="entry name" value="SUPPRESSION OF COPPER SENSITIVITY PROTEIN"/>
    <property type="match status" value="1"/>
</dbReference>
<dbReference type="EMBL" id="JAFREP010000005">
    <property type="protein sequence ID" value="MBO1318195.1"/>
    <property type="molecule type" value="Genomic_DNA"/>
</dbReference>
<dbReference type="AlphaFoldDB" id="A0A8J7Q2R5"/>
<keyword evidence="5 7" id="KW-0472">Membrane</keyword>
<feature type="chain" id="PRO_5035146652" evidence="8">
    <location>
        <begin position="18"/>
        <end position="745"/>
    </location>
</feature>
<evidence type="ECO:0000313" key="11">
    <source>
        <dbReference type="EMBL" id="MBO1318195.1"/>
    </source>
</evidence>
<feature type="transmembrane region" description="Helical" evidence="7">
    <location>
        <begin position="420"/>
        <end position="446"/>
    </location>
</feature>
<keyword evidence="3" id="KW-0201">Cytochrome c-type biogenesis</keyword>
<evidence type="ECO:0000256" key="7">
    <source>
        <dbReference type="SAM" id="Phobius"/>
    </source>
</evidence>
<organism evidence="11 12">
    <name type="scientific">Acanthopleuribacter pedis</name>
    <dbReference type="NCBI Taxonomy" id="442870"/>
    <lineage>
        <taxon>Bacteria</taxon>
        <taxon>Pseudomonadati</taxon>
        <taxon>Acidobacteriota</taxon>
        <taxon>Holophagae</taxon>
        <taxon>Acanthopleuribacterales</taxon>
        <taxon>Acanthopleuribacteraceae</taxon>
        <taxon>Acanthopleuribacter</taxon>
    </lineage>
</organism>
<dbReference type="Gene3D" id="3.40.30.10">
    <property type="entry name" value="Glutaredoxin"/>
    <property type="match status" value="1"/>
</dbReference>
<feature type="domain" description="Cytochrome C biogenesis protein transmembrane" evidence="9">
    <location>
        <begin position="296"/>
        <end position="511"/>
    </location>
</feature>
<feature type="transmembrane region" description="Helical" evidence="7">
    <location>
        <begin position="495"/>
        <end position="515"/>
    </location>
</feature>
<dbReference type="CDD" id="cd02953">
    <property type="entry name" value="DsbDgamma"/>
    <property type="match status" value="1"/>
</dbReference>
<evidence type="ECO:0000256" key="1">
    <source>
        <dbReference type="ARBA" id="ARBA00004141"/>
    </source>
</evidence>
<gene>
    <name evidence="11" type="ORF">J3U88_07000</name>
</gene>
<proteinExistence type="predicted"/>
<sequence>MKHLVLLVLLAAMPLFGGTHVAAKIVADHTVVAKGEPFSLAIHLKMRDHWHTYWESPGFAGLPTEWILEPVEGLQVEDLQFPVPKRFVDDAGYVTYGYDDEALLIAQARYTGSETEISIKGLVKWLECKESCIPGEAKAELNLGVGQAKPTETKLFEQFRARLPRPAPKDFQYAVSWQFAEEKWNARVTFGEAESASIKTKPEAITFFPTFTEEAQHDGIKARHEGGRLVVDLEFGAFAAEPEAPTLGGVFDFGADHPPLRLQLYPEPSAELGVAPASSAKVGPPAETPALDYSFWTILLFAFLGGAILNLMPCVLPVLSLKVFAVVKEAGENHWHRIKLGWVYTAGIMVCFLVFSLFFIVAKSAGNEIGVGFQFQNPVFVIGMTALIFVLGLSFLGVYEISAPDANALYGLSNRQGAGGAFFQGALMTLLSTPCTAPLLGTAYAWALTQNALVILLVFQVIAFGLAFPYLLLCYIPGLVKLLPKPGPWMHHFKVVLGFLMMATVVWLFSVLVDLTGRDGVIGTMTMLVGLSFSAWVFGQSWFTESRRGGLLVAVLSAAASIFVGMFMLFDISNPKAARERFIEDLRLDLQGQLQASQTNTGELGDQYFKTIERRFSTPDTIAWIPYSEKGLAHLRQTNSIVFVDFTAAWCLTCKANEKLVIDRSAVRQVLADEGIYSVKVDYTNKDDHITQMLQQFNRAGVPLYVVYPGQGDPIVLPETLTQKMLLDAFSDARVQLTQQTNNAF</sequence>
<dbReference type="GO" id="GO:0045454">
    <property type="term" value="P:cell redox homeostasis"/>
    <property type="evidence" value="ECO:0007669"/>
    <property type="project" value="TreeGrafter"/>
</dbReference>
<accession>A0A8J7Q2R5</accession>
<dbReference type="PANTHER" id="PTHR32234">
    <property type="entry name" value="THIOL:DISULFIDE INTERCHANGE PROTEIN DSBD"/>
    <property type="match status" value="1"/>
</dbReference>
<keyword evidence="8" id="KW-0732">Signal</keyword>
<dbReference type="InterPro" id="IPR036249">
    <property type="entry name" value="Thioredoxin-like_sf"/>
</dbReference>
<feature type="transmembrane region" description="Helical" evidence="7">
    <location>
        <begin position="380"/>
        <end position="399"/>
    </location>
</feature>
<dbReference type="PROSITE" id="PS00194">
    <property type="entry name" value="THIOREDOXIN_1"/>
    <property type="match status" value="1"/>
</dbReference>
<dbReference type="Pfam" id="PF11412">
    <property type="entry name" value="DsbD_N"/>
    <property type="match status" value="1"/>
</dbReference>
<evidence type="ECO:0000256" key="3">
    <source>
        <dbReference type="ARBA" id="ARBA00022748"/>
    </source>
</evidence>
<evidence type="ECO:0000256" key="5">
    <source>
        <dbReference type="ARBA" id="ARBA00023136"/>
    </source>
</evidence>
<dbReference type="InterPro" id="IPR003834">
    <property type="entry name" value="Cyt_c_assmbl_TM_dom"/>
</dbReference>
<feature type="transmembrane region" description="Helical" evidence="7">
    <location>
        <begin position="340"/>
        <end position="360"/>
    </location>
</feature>
<dbReference type="GO" id="GO:0016020">
    <property type="term" value="C:membrane"/>
    <property type="evidence" value="ECO:0007669"/>
    <property type="project" value="UniProtKB-SubCell"/>
</dbReference>
<protein>
    <submittedName>
        <fullName evidence="11">Thioredoxin family protein</fullName>
    </submittedName>
</protein>
<evidence type="ECO:0000259" key="9">
    <source>
        <dbReference type="Pfam" id="PF02683"/>
    </source>
</evidence>
<reference evidence="11" key="1">
    <citation type="submission" date="2021-03" db="EMBL/GenBank/DDBJ databases">
        <authorList>
            <person name="Wang G."/>
        </authorList>
    </citation>
    <scope>NUCLEOTIDE SEQUENCE</scope>
    <source>
        <strain evidence="11">KCTC 12899</strain>
    </source>
</reference>
<comment type="caution">
    <text evidence="11">The sequence shown here is derived from an EMBL/GenBank/DDBJ whole genome shotgun (WGS) entry which is preliminary data.</text>
</comment>
<feature type="domain" description="Thiol:disulfide interchange protein DsbD N-terminal" evidence="10">
    <location>
        <begin position="31"/>
        <end position="140"/>
    </location>
</feature>
<keyword evidence="12" id="KW-1185">Reference proteome</keyword>
<name>A0A8J7Q2R5_9BACT</name>
<dbReference type="Pfam" id="PF02683">
    <property type="entry name" value="DsbD_TM"/>
    <property type="match status" value="1"/>
</dbReference>